<evidence type="ECO:0000313" key="5">
    <source>
        <dbReference type="Proteomes" id="UP000531962"/>
    </source>
</evidence>
<accession>A0A376SDQ4</accession>
<dbReference type="EMBL" id="AASKVF010000122">
    <property type="protein sequence ID" value="EFD6887907.1"/>
    <property type="molecule type" value="Genomic_DNA"/>
</dbReference>
<protein>
    <submittedName>
        <fullName evidence="3">Uncharacterized protein</fullName>
    </submittedName>
</protein>
<reference evidence="3 4" key="1">
    <citation type="submission" date="2018-06" db="EMBL/GenBank/DDBJ databases">
        <authorList>
            <consortium name="Pathogen Informatics"/>
            <person name="Doyle S."/>
        </authorList>
    </citation>
    <scope>NUCLEOTIDE SEQUENCE [LARGE SCALE GENOMIC DNA]</scope>
    <source>
        <strain evidence="3 4">NCTC11112</strain>
    </source>
</reference>
<name>A0A376SDQ4_ECOLX</name>
<reference evidence="1 5" key="2">
    <citation type="submission" date="2019-08" db="EMBL/GenBank/DDBJ databases">
        <authorList>
            <consortium name="NARMS: The National Antimicrobial Resistance Monitoring System"/>
        </authorList>
    </citation>
    <scope>NUCLEOTIDE SEQUENCE [LARGE SCALE GENOMIC DNA]</scope>
    <source>
        <strain evidence="1 5">19MD07CB01-EC</strain>
    </source>
</reference>
<gene>
    <name evidence="1" type="ORF">FZU14_27985</name>
    <name evidence="3" type="ORF">NCTC11112_07444</name>
    <name evidence="2" type="ORF">Q2V20_04635</name>
</gene>
<evidence type="ECO:0000313" key="4">
    <source>
        <dbReference type="Proteomes" id="UP000254817"/>
    </source>
</evidence>
<proteinExistence type="predicted"/>
<dbReference type="Proteomes" id="UP000531962">
    <property type="component" value="Unassembled WGS sequence"/>
</dbReference>
<reference evidence="2" key="3">
    <citation type="submission" date="2023-07" db="EMBL/GenBank/DDBJ databases">
        <title>High risk of intestinal colonization with ESBL-producing Escherichia coli among soldiers of military contingents in specific geographic regions.</title>
        <authorList>
            <person name="Literacka E."/>
        </authorList>
    </citation>
    <scope>NUCLEOTIDE SEQUENCE</scope>
    <source>
        <strain evidence="2">66</strain>
    </source>
</reference>
<dbReference type="Proteomes" id="UP000254817">
    <property type="component" value="Unassembled WGS sequence"/>
</dbReference>
<evidence type="ECO:0000313" key="3">
    <source>
        <dbReference type="EMBL" id="STI48205.1"/>
    </source>
</evidence>
<dbReference type="RefSeq" id="WP_010376608.1">
    <property type="nucleotide sequence ID" value="NZ_AP027254.1"/>
</dbReference>
<dbReference type="EMBL" id="JAUKXU010000003">
    <property type="protein sequence ID" value="MDO2573448.1"/>
    <property type="molecule type" value="Genomic_DNA"/>
</dbReference>
<dbReference type="Proteomes" id="UP001173661">
    <property type="component" value="Unassembled WGS sequence"/>
</dbReference>
<evidence type="ECO:0000313" key="2">
    <source>
        <dbReference type="EMBL" id="MDO2573448.1"/>
    </source>
</evidence>
<evidence type="ECO:0000313" key="1">
    <source>
        <dbReference type="EMBL" id="EFD6887907.1"/>
    </source>
</evidence>
<sequence length="115" mass="13272">MVVLVVAPEEQVHSEIQLTEKRYQQLGLEVAVLDYVLIHQRVSRVPEQMAQFIFTGEVHMWARIEENKVEEITEINPEGRFHPSLIWKECPADTQQGDLYIDGEFIAQSPAVQAR</sequence>
<dbReference type="AlphaFoldDB" id="A0A376SDQ4"/>
<dbReference type="EMBL" id="UGAW01000002">
    <property type="protein sequence ID" value="STI48205.1"/>
    <property type="molecule type" value="Genomic_DNA"/>
</dbReference>
<organism evidence="3 4">
    <name type="scientific">Escherichia coli</name>
    <dbReference type="NCBI Taxonomy" id="562"/>
    <lineage>
        <taxon>Bacteria</taxon>
        <taxon>Pseudomonadati</taxon>
        <taxon>Pseudomonadota</taxon>
        <taxon>Gammaproteobacteria</taxon>
        <taxon>Enterobacterales</taxon>
        <taxon>Enterobacteriaceae</taxon>
        <taxon>Escherichia</taxon>
    </lineage>
</organism>